<feature type="region of interest" description="Disordered" evidence="5">
    <location>
        <begin position="642"/>
        <end position="747"/>
    </location>
</feature>
<evidence type="ECO:0000256" key="5">
    <source>
        <dbReference type="SAM" id="MobiDB-lite"/>
    </source>
</evidence>
<keyword evidence="8" id="KW-1185">Reference proteome</keyword>
<protein>
    <recommendedName>
        <fullName evidence="6">Kinesin motor domain-containing protein</fullName>
    </recommendedName>
</protein>
<accession>A0A0G4H7H3</accession>
<dbReference type="Pfam" id="PF00225">
    <property type="entry name" value="Kinesin"/>
    <property type="match status" value="1"/>
</dbReference>
<dbReference type="PANTHER" id="PTHR47968">
    <property type="entry name" value="CENTROMERE PROTEIN E"/>
    <property type="match status" value="1"/>
</dbReference>
<dbReference type="GO" id="GO:0007018">
    <property type="term" value="P:microtubule-based movement"/>
    <property type="evidence" value="ECO:0007669"/>
    <property type="project" value="InterPro"/>
</dbReference>
<dbReference type="GO" id="GO:0005524">
    <property type="term" value="F:ATP binding"/>
    <property type="evidence" value="ECO:0007669"/>
    <property type="project" value="UniProtKB-UniRule"/>
</dbReference>
<keyword evidence="4" id="KW-0547">Nucleotide-binding</keyword>
<dbReference type="OrthoDB" id="448453at2759"/>
<feature type="domain" description="Kinesin motor" evidence="6">
    <location>
        <begin position="62"/>
        <end position="325"/>
    </location>
</feature>
<feature type="compositionally biased region" description="Polar residues" evidence="5">
    <location>
        <begin position="1"/>
        <end position="14"/>
    </location>
</feature>
<proteinExistence type="inferred from homology"/>
<feature type="compositionally biased region" description="Low complexity" evidence="5">
    <location>
        <begin position="934"/>
        <end position="944"/>
    </location>
</feature>
<dbReference type="Proteomes" id="UP000041254">
    <property type="component" value="Unassembled WGS sequence"/>
</dbReference>
<dbReference type="STRING" id="1169540.A0A0G4H7H3"/>
<comment type="similarity">
    <text evidence="4">Belongs to the TRAFAC class myosin-kinesin ATPase superfamily. Kinesin family.</text>
</comment>
<feature type="compositionally biased region" description="Basic and acidic residues" evidence="5">
    <location>
        <begin position="945"/>
        <end position="981"/>
    </location>
</feature>
<evidence type="ECO:0000256" key="4">
    <source>
        <dbReference type="PROSITE-ProRule" id="PRU00283"/>
    </source>
</evidence>
<feature type="compositionally biased region" description="Low complexity" evidence="5">
    <location>
        <begin position="522"/>
        <end position="533"/>
    </location>
</feature>
<feature type="compositionally biased region" description="Polar residues" evidence="5">
    <location>
        <begin position="650"/>
        <end position="667"/>
    </location>
</feature>
<evidence type="ECO:0000256" key="3">
    <source>
        <dbReference type="ARBA" id="ARBA00023175"/>
    </source>
</evidence>
<reference evidence="7 8" key="1">
    <citation type="submission" date="2014-11" db="EMBL/GenBank/DDBJ databases">
        <authorList>
            <person name="Zhu J."/>
            <person name="Qi W."/>
            <person name="Song R."/>
        </authorList>
    </citation>
    <scope>NUCLEOTIDE SEQUENCE [LARGE SCALE GENOMIC DNA]</scope>
</reference>
<dbReference type="InterPro" id="IPR027417">
    <property type="entry name" value="P-loop_NTPase"/>
</dbReference>
<feature type="compositionally biased region" description="Low complexity" evidence="5">
    <location>
        <begin position="553"/>
        <end position="562"/>
    </location>
</feature>
<evidence type="ECO:0000256" key="1">
    <source>
        <dbReference type="ARBA" id="ARBA00022701"/>
    </source>
</evidence>
<dbReference type="GO" id="GO:0005874">
    <property type="term" value="C:microtubule"/>
    <property type="evidence" value="ECO:0007669"/>
    <property type="project" value="UniProtKB-KW"/>
</dbReference>
<sequence length="1351" mass="147491">MAPHSLQSLLSEGSPQKVGHPPGRWETCLYSHEFSNVYCVMGRSPLPPMGLGTDQKVAGMTFGDQYVHFFPGPTGSGGLFGGKAGEGYRFLFDWVFAPATTQEAVYKKAAETRVRDFYFNIQTNVFIAFGPPNSGKTFGMTGGPGSVDHRGLIPRAISTLFSLAHNKPRIHLGIRTERVKVEEMHDSEFGYEPPIFPCPKRFLAKLPRHCDVSFGISFFEIFRGEVLDLLDGGKPVSIRERECPIGWYDEIKHRSLDLEGLTEVEVFSESDAYELIFKGDAAKHVEKETDYVDTNPSRSHTIFAITMRERGFPGRHAVMYFIDLASPVSTATPTGRAAHGLAQGSINASIVKSWDAIKSMMEYGLNRFRNINDDKGRPVAPCEVMTSEGMKWVKLEDPSPSTVRHHSRSRRGGSRGRRRWFYKTSAISLILRPLFENYFDIVWTPILYLNYDHRDLHRCIRESVSWSMTSRAIYKGLCMFPAHPDPAEIMNTLDHQYEKREANRMRELREKCAAKGKKEITSSASCSASSSRSPSPPKRRGEKEKASTSVKKAPPSGGLAASPPAAAAAAAAATKKAAIFSHDDELVNSIADDGGNESPMGRPPAFVSQKAVPPTPPPVVYMNEMENHMAPSAPRVVVRASTGECGAEMSRTQSTRPSTFFQTNSRNGSDENLFDPPSVKEPPPPRRTKLPRRYLTRPPLPLPYPKLNLRLTSPRFDSPRDTTTPPKAQASHHHQPQQQPILTVDSGVQTVSDAATEIFLVGKEDKAVLAAVDRFPVYNRNGQGTSPTRPRQPAVDKGVAGEGERDKGTEREKDKTPQPTAAAVGGELCSRHQQSDSLRLSPPVRHRDVSPPKAHKMTVEVREAARARSPPRHFKAPPPPSSLANKSRPPNSPDIDSSSTRRSSNLQRRPPIPRFAPNASRPSRDRGNQSPKRGTGVTAKAAAETVEKTKEDHMPPDKGEEKSHKMERKEEESPSAKDEKPAAAPVSPPTIVYAKSSSGAVLSPLMYQPSTSALLTPPFTPPVVLTHHPAVVTITPKRAPPTPPFLTHGPQAPPRGMRRDRRVLAPRREAGFWSPPAILESSHGGMVTPLPPRPMTPISRFPQPSPPRMIQVDPRLMSFAIPKKAPPPPQLPPQLTANHGNTVVYRPLQPPSGMPTVAPPGVHPPAVLVAPPANHVQLEGGRKPGPVPPVVARERGVYVSRVPAKVPQPHQPKAPLVNPPNRAPLRPFPAPGVVHAPPAAAMIAKNASHGRFVAAPGPRRDTRRQQTAAPPPIAARQWPPVSRQVIMATPPQAPLKKAAPPPPPPAPAYHIPAAVPYPYSHPHPAPAAAAVVGRRPMGGAAVRQAPIAGWR</sequence>
<name>A0A0G4H7H3_VITBC</name>
<feature type="compositionally biased region" description="Basic and acidic residues" evidence="5">
    <location>
        <begin position="857"/>
        <end position="866"/>
    </location>
</feature>
<feature type="compositionally biased region" description="Polar residues" evidence="5">
    <location>
        <begin position="882"/>
        <end position="907"/>
    </location>
</feature>
<evidence type="ECO:0000256" key="2">
    <source>
        <dbReference type="ARBA" id="ARBA00023054"/>
    </source>
</evidence>
<feature type="compositionally biased region" description="Basic and acidic residues" evidence="5">
    <location>
        <begin position="802"/>
        <end position="816"/>
    </location>
</feature>
<keyword evidence="2" id="KW-0175">Coiled coil</keyword>
<evidence type="ECO:0000259" key="6">
    <source>
        <dbReference type="PROSITE" id="PS50067"/>
    </source>
</evidence>
<dbReference type="InParanoid" id="A0A0G4H7H3"/>
<dbReference type="InterPro" id="IPR027640">
    <property type="entry name" value="Kinesin-like_fam"/>
</dbReference>
<keyword evidence="1" id="KW-0493">Microtubule</keyword>
<feature type="region of interest" description="Disordered" evidence="5">
    <location>
        <begin position="1254"/>
        <end position="1275"/>
    </location>
</feature>
<dbReference type="PANTHER" id="PTHR47968:SF36">
    <property type="entry name" value="KINESIN HEAVY CHAIN ISOFORM X1"/>
    <property type="match status" value="1"/>
</dbReference>
<evidence type="ECO:0000313" key="7">
    <source>
        <dbReference type="EMBL" id="CEM39818.1"/>
    </source>
</evidence>
<dbReference type="EMBL" id="CDMY01001052">
    <property type="protein sequence ID" value="CEM39818.1"/>
    <property type="molecule type" value="Genomic_DNA"/>
</dbReference>
<dbReference type="PROSITE" id="PS50067">
    <property type="entry name" value="KINESIN_MOTOR_2"/>
    <property type="match status" value="1"/>
</dbReference>
<feature type="compositionally biased region" description="Polar residues" evidence="5">
    <location>
        <begin position="780"/>
        <end position="789"/>
    </location>
</feature>
<keyword evidence="4" id="KW-0067">ATP-binding</keyword>
<feature type="region of interest" description="Disordered" evidence="5">
    <location>
        <begin position="1034"/>
        <end position="1057"/>
    </location>
</feature>
<keyword evidence="3 4" id="KW-0505">Motor protein</keyword>
<gene>
    <name evidence="7" type="ORF">Vbra_19789</name>
</gene>
<dbReference type="InterPro" id="IPR036961">
    <property type="entry name" value="Kinesin_motor_dom_sf"/>
</dbReference>
<feature type="region of interest" description="Disordered" evidence="5">
    <location>
        <begin position="588"/>
        <end position="612"/>
    </location>
</feature>
<dbReference type="GO" id="GO:0003777">
    <property type="term" value="F:microtubule motor activity"/>
    <property type="evidence" value="ECO:0007669"/>
    <property type="project" value="InterPro"/>
</dbReference>
<feature type="region of interest" description="Disordered" evidence="5">
    <location>
        <begin position="1"/>
        <end position="22"/>
    </location>
</feature>
<dbReference type="OMA" id="RERECPI"/>
<feature type="region of interest" description="Disordered" evidence="5">
    <location>
        <begin position="513"/>
        <end position="562"/>
    </location>
</feature>
<evidence type="ECO:0000313" key="8">
    <source>
        <dbReference type="Proteomes" id="UP000041254"/>
    </source>
</evidence>
<feature type="compositionally biased region" description="Basic residues" evidence="5">
    <location>
        <begin position="686"/>
        <end position="695"/>
    </location>
</feature>
<dbReference type="SMART" id="SM00129">
    <property type="entry name" value="KISc"/>
    <property type="match status" value="1"/>
</dbReference>
<dbReference type="InterPro" id="IPR001752">
    <property type="entry name" value="Kinesin_motor_dom"/>
</dbReference>
<organism evidence="7 8">
    <name type="scientific">Vitrella brassicaformis (strain CCMP3155)</name>
    <dbReference type="NCBI Taxonomy" id="1169540"/>
    <lineage>
        <taxon>Eukaryota</taxon>
        <taxon>Sar</taxon>
        <taxon>Alveolata</taxon>
        <taxon>Colpodellida</taxon>
        <taxon>Vitrellaceae</taxon>
        <taxon>Vitrella</taxon>
    </lineage>
</organism>
<dbReference type="SUPFAM" id="SSF52540">
    <property type="entry name" value="P-loop containing nucleoside triphosphate hydrolases"/>
    <property type="match status" value="1"/>
</dbReference>
<dbReference type="GO" id="GO:0008017">
    <property type="term" value="F:microtubule binding"/>
    <property type="evidence" value="ECO:0007669"/>
    <property type="project" value="InterPro"/>
</dbReference>
<feature type="region of interest" description="Disordered" evidence="5">
    <location>
        <begin position="778"/>
        <end position="987"/>
    </location>
</feature>
<dbReference type="Gene3D" id="3.40.850.10">
    <property type="entry name" value="Kinesin motor domain"/>
    <property type="match status" value="1"/>
</dbReference>
<feature type="binding site" evidence="4">
    <location>
        <begin position="130"/>
        <end position="137"/>
    </location>
    <ligand>
        <name>ATP</name>
        <dbReference type="ChEBI" id="CHEBI:30616"/>
    </ligand>
</feature>
<dbReference type="VEuPathDB" id="CryptoDB:Vbra_19789"/>